<protein>
    <submittedName>
        <fullName evidence="1">Uncharacterized protein</fullName>
    </submittedName>
</protein>
<organism evidence="1">
    <name type="scientific">bioreactor metagenome</name>
    <dbReference type="NCBI Taxonomy" id="1076179"/>
    <lineage>
        <taxon>unclassified sequences</taxon>
        <taxon>metagenomes</taxon>
        <taxon>ecological metagenomes</taxon>
    </lineage>
</organism>
<name>A0A645IPX9_9ZZZZ</name>
<evidence type="ECO:0000313" key="1">
    <source>
        <dbReference type="EMBL" id="MPN53415.1"/>
    </source>
</evidence>
<dbReference type="AlphaFoldDB" id="A0A645IPX9"/>
<sequence>MVVGEQDGRKAQAPGIQQPLQQFRLARVHRHGPAAAGLADQPDVVVAKGRDAAQGEPVLGPGGQGGAG</sequence>
<proteinExistence type="predicted"/>
<reference evidence="1" key="1">
    <citation type="submission" date="2019-08" db="EMBL/GenBank/DDBJ databases">
        <authorList>
            <person name="Kucharzyk K."/>
            <person name="Murdoch R.W."/>
            <person name="Higgins S."/>
            <person name="Loffler F."/>
        </authorList>
    </citation>
    <scope>NUCLEOTIDE SEQUENCE</scope>
</reference>
<dbReference type="EMBL" id="VSSQ01120520">
    <property type="protein sequence ID" value="MPN53415.1"/>
    <property type="molecule type" value="Genomic_DNA"/>
</dbReference>
<comment type="caution">
    <text evidence="1">The sequence shown here is derived from an EMBL/GenBank/DDBJ whole genome shotgun (WGS) entry which is preliminary data.</text>
</comment>
<accession>A0A645IPX9</accession>
<gene>
    <name evidence="1" type="ORF">SDC9_201079</name>
</gene>